<dbReference type="Proteomes" id="UP000095283">
    <property type="component" value="Unplaced"/>
</dbReference>
<sequence>MTSTSAVNGNHSLFEDIVHDEVSPNVAKSCKRTSAIFNSSDSSDSDDDMYSNYLNKYTKKSNVENKSRNFITVADMHEEMLIIKLILLLSLLLLLLIFEVSCTFTRYTLLIFVMRSIFIRLELLFTEIAICILDKISSITIFCLYQSVLFF</sequence>
<keyword evidence="2" id="KW-1185">Reference proteome</keyword>
<dbReference type="AlphaFoldDB" id="A0A1I7WAY0"/>
<accession>A0A1I7WAY0</accession>
<reference evidence="3" key="1">
    <citation type="submission" date="2016-11" db="UniProtKB">
        <authorList>
            <consortium name="WormBaseParasite"/>
        </authorList>
    </citation>
    <scope>IDENTIFICATION</scope>
</reference>
<keyword evidence="1" id="KW-0472">Membrane</keyword>
<proteinExistence type="predicted"/>
<feature type="transmembrane region" description="Helical" evidence="1">
    <location>
        <begin position="81"/>
        <end position="98"/>
    </location>
</feature>
<evidence type="ECO:0000256" key="1">
    <source>
        <dbReference type="SAM" id="Phobius"/>
    </source>
</evidence>
<protein>
    <submittedName>
        <fullName evidence="3">CPXV159 protein</fullName>
    </submittedName>
</protein>
<organism evidence="2 3">
    <name type="scientific">Heterorhabditis bacteriophora</name>
    <name type="common">Entomopathogenic nematode worm</name>
    <dbReference type="NCBI Taxonomy" id="37862"/>
    <lineage>
        <taxon>Eukaryota</taxon>
        <taxon>Metazoa</taxon>
        <taxon>Ecdysozoa</taxon>
        <taxon>Nematoda</taxon>
        <taxon>Chromadorea</taxon>
        <taxon>Rhabditida</taxon>
        <taxon>Rhabditina</taxon>
        <taxon>Rhabditomorpha</taxon>
        <taxon>Strongyloidea</taxon>
        <taxon>Heterorhabditidae</taxon>
        <taxon>Heterorhabditis</taxon>
    </lineage>
</organism>
<feature type="transmembrane region" description="Helical" evidence="1">
    <location>
        <begin position="128"/>
        <end position="148"/>
    </location>
</feature>
<dbReference type="WBParaSite" id="Hba_01830">
    <property type="protein sequence ID" value="Hba_01830"/>
    <property type="gene ID" value="Hba_01830"/>
</dbReference>
<keyword evidence="1" id="KW-1133">Transmembrane helix</keyword>
<keyword evidence="1" id="KW-0812">Transmembrane</keyword>
<evidence type="ECO:0000313" key="3">
    <source>
        <dbReference type="WBParaSite" id="Hba_01830"/>
    </source>
</evidence>
<name>A0A1I7WAY0_HETBA</name>
<evidence type="ECO:0000313" key="2">
    <source>
        <dbReference type="Proteomes" id="UP000095283"/>
    </source>
</evidence>